<dbReference type="InterPro" id="IPR010652">
    <property type="entry name" value="DUF1232"/>
</dbReference>
<dbReference type="PIRSF" id="PIRSF031804">
    <property type="entry name" value="UCP031804"/>
    <property type="match status" value="1"/>
</dbReference>
<dbReference type="InterPro" id="IPR016983">
    <property type="entry name" value="UCP031804"/>
</dbReference>
<evidence type="ECO:0000256" key="1">
    <source>
        <dbReference type="ARBA" id="ARBA00004127"/>
    </source>
</evidence>
<dbReference type="EMBL" id="CP091512">
    <property type="protein sequence ID" value="UOO91459.1"/>
    <property type="molecule type" value="Genomic_DNA"/>
</dbReference>
<proteinExistence type="predicted"/>
<evidence type="ECO:0000256" key="3">
    <source>
        <dbReference type="ARBA" id="ARBA00022989"/>
    </source>
</evidence>
<name>A0ABY4E862_VITST</name>
<evidence type="ECO:0000313" key="6">
    <source>
        <dbReference type="EMBL" id="UOO91459.1"/>
    </source>
</evidence>
<dbReference type="RefSeq" id="WP_019958926.1">
    <property type="nucleotide sequence ID" value="NZ_CP091512.1"/>
</dbReference>
<organism evidence="6 7">
    <name type="scientific">Vitreoscilla stercoraria</name>
    <dbReference type="NCBI Taxonomy" id="61"/>
    <lineage>
        <taxon>Bacteria</taxon>
        <taxon>Pseudomonadati</taxon>
        <taxon>Pseudomonadota</taxon>
        <taxon>Betaproteobacteria</taxon>
        <taxon>Neisseriales</taxon>
        <taxon>Neisseriaceae</taxon>
        <taxon>Vitreoscilla</taxon>
    </lineage>
</organism>
<reference evidence="6" key="1">
    <citation type="submission" date="2021-12" db="EMBL/GenBank/DDBJ databases">
        <authorList>
            <person name="Veyrier F.J."/>
        </authorList>
    </citation>
    <scope>NUCLEOTIDE SEQUENCE</scope>
    <source>
        <strain evidence="6">SAG 1488-6</strain>
    </source>
</reference>
<dbReference type="Proteomes" id="UP000832034">
    <property type="component" value="Chromosome"/>
</dbReference>
<feature type="domain" description="DUF1232" evidence="5">
    <location>
        <begin position="58"/>
        <end position="93"/>
    </location>
</feature>
<evidence type="ECO:0000313" key="7">
    <source>
        <dbReference type="Proteomes" id="UP000832034"/>
    </source>
</evidence>
<gene>
    <name evidence="6" type="ORF">LVJ81_07215</name>
</gene>
<keyword evidence="2" id="KW-0812">Transmembrane</keyword>
<keyword evidence="3" id="KW-1133">Transmembrane helix</keyword>
<evidence type="ECO:0000256" key="2">
    <source>
        <dbReference type="ARBA" id="ARBA00022692"/>
    </source>
</evidence>
<sequence>MKRVNPSSGSEEDLQNFNEQRFLQKLARFAVTLGKPVIEQIYALYFMMLSPDTPMKSKLMIVGALLYFVSPMDAIPDLLGPLGFSDDVAVIALVFKQLKDGMSIDIKAKALEATEKLLKKVQS</sequence>
<evidence type="ECO:0000259" key="5">
    <source>
        <dbReference type="Pfam" id="PF06803"/>
    </source>
</evidence>
<evidence type="ECO:0000256" key="4">
    <source>
        <dbReference type="ARBA" id="ARBA00023136"/>
    </source>
</evidence>
<keyword evidence="4" id="KW-0472">Membrane</keyword>
<comment type="subcellular location">
    <subcellularLocation>
        <location evidence="1">Endomembrane system</location>
        <topology evidence="1">Multi-pass membrane protein</topology>
    </subcellularLocation>
</comment>
<accession>A0ABY4E862</accession>
<dbReference type="Pfam" id="PF06803">
    <property type="entry name" value="DUF1232"/>
    <property type="match status" value="1"/>
</dbReference>
<keyword evidence="7" id="KW-1185">Reference proteome</keyword>
<reference evidence="6" key="2">
    <citation type="journal article" date="2022" name="Res Sq">
        <title>Evolution of multicellular longitudinally dividing oral cavity symbionts (Neisseriaceae).</title>
        <authorList>
            <person name="Nyongesa S."/>
            <person name="Weber P."/>
            <person name="Bernet E."/>
            <person name="Pullido F."/>
            <person name="Nieckarz M."/>
            <person name="Delaby M."/>
            <person name="Nieves C."/>
            <person name="Viehboeck T."/>
            <person name="Krause N."/>
            <person name="Rivera-Millot A."/>
            <person name="Nakamura A."/>
            <person name="Vischer N."/>
            <person name="VanNieuwenhze M."/>
            <person name="Brun Y."/>
            <person name="Cava F."/>
            <person name="Bulgheresi S."/>
            <person name="Veyrier F."/>
        </authorList>
    </citation>
    <scope>NUCLEOTIDE SEQUENCE</scope>
    <source>
        <strain evidence="6">SAG 1488-6</strain>
    </source>
</reference>
<protein>
    <submittedName>
        <fullName evidence="6">DUF1232 domain-containing protein</fullName>
    </submittedName>
</protein>